<dbReference type="AlphaFoldDB" id="Q5S825"/>
<accession>Q5S825</accession>
<dbReference type="GO" id="GO:0005576">
    <property type="term" value="C:extracellular region"/>
    <property type="evidence" value="ECO:0007669"/>
    <property type="project" value="UniProtKB-SubCell"/>
</dbReference>
<proteinExistence type="evidence at transcript level"/>
<evidence type="ECO:0000256" key="2">
    <source>
        <dbReference type="ARBA" id="ARBA00008474"/>
    </source>
</evidence>
<keyword evidence="5" id="KW-1015">Disulfide bond</keyword>
<evidence type="ECO:0000256" key="6">
    <source>
        <dbReference type="PIRSR" id="PIRSR601400-1"/>
    </source>
</evidence>
<keyword evidence="3" id="KW-0964">Secreted</keyword>
<dbReference type="InterPro" id="IPR001400">
    <property type="entry name" value="Somatotropin/Prolactin"/>
</dbReference>
<keyword evidence="6" id="KW-0479">Metal-binding</keyword>
<dbReference type="PANTHER" id="PTHR11417:SF5">
    <property type="entry name" value="PROLACTIN"/>
    <property type="match status" value="1"/>
</dbReference>
<dbReference type="Pfam" id="PF00103">
    <property type="entry name" value="Hormone_1"/>
    <property type="match status" value="1"/>
</dbReference>
<reference evidence="8" key="1">
    <citation type="submission" date="2004-09" db="EMBL/GenBank/DDBJ databases">
        <authorList>
            <person name="Gomez-Ochoa P."/>
            <person name="Fernandez-Juan M."/>
            <person name="Cebrian J.A."/>
            <person name="Gascon M."/>
            <person name="Lucientes J."/>
            <person name="Larraga V."/>
            <person name="Castillo J.A."/>
        </authorList>
    </citation>
    <scope>NUCLEOTIDE SEQUENCE</scope>
    <source>
        <tissue evidence="8">Pituitary</tissue>
    </source>
</reference>
<keyword evidence="7" id="KW-0732">Signal</keyword>
<dbReference type="Gene3D" id="1.20.1250.10">
    <property type="match status" value="1"/>
</dbReference>
<evidence type="ECO:0000256" key="4">
    <source>
        <dbReference type="ARBA" id="ARBA00022702"/>
    </source>
</evidence>
<keyword evidence="6" id="KW-0862">Zinc</keyword>
<name>Q5S825_CANLF</name>
<sequence length="239" mass="27007">MVVLPRNTLNQDNKGLAQKGSHLFLLLVLSNLLLCQGVVSCPVCPNVPGDCQVSLRDLFDRAVMVSHYIHNLSSEMFNEILKKVCPGQRVHYHGPQQLPHLLPSYPLGQRTSPTDPPLSPYELDSRLLRSWNDPLYHLVTEVRGMKGAPDAILSRAIEIEEQNRRLLEGMEMIFGQVIPGAKETEPYPVWSGLPSLQTKEKMHVILLLQPASLPLRRDSNKIVTYLKLLNCRIIYNNNC</sequence>
<dbReference type="GO" id="GO:0046872">
    <property type="term" value="F:metal ion binding"/>
    <property type="evidence" value="ECO:0007669"/>
    <property type="project" value="UniProtKB-KW"/>
</dbReference>
<protein>
    <submittedName>
        <fullName evidence="8">Prolactin</fullName>
    </submittedName>
</protein>
<dbReference type="CDD" id="cd10288">
    <property type="entry name" value="prolactin_like"/>
    <property type="match status" value="1"/>
</dbReference>
<keyword evidence="4" id="KW-0372">Hormone</keyword>
<dbReference type="EMBL" id="AY741405">
    <property type="protein sequence ID" value="AAV63936.1"/>
    <property type="molecule type" value="mRNA"/>
</dbReference>
<organism evidence="8">
    <name type="scientific">Canis lupus familiaris</name>
    <name type="common">Dog</name>
    <name type="synonym">Canis familiaris</name>
    <dbReference type="NCBI Taxonomy" id="9615"/>
    <lineage>
        <taxon>Eukaryota</taxon>
        <taxon>Metazoa</taxon>
        <taxon>Chordata</taxon>
        <taxon>Craniata</taxon>
        <taxon>Vertebrata</taxon>
        <taxon>Euteleostomi</taxon>
        <taxon>Mammalia</taxon>
        <taxon>Eutheria</taxon>
        <taxon>Laurasiatheria</taxon>
        <taxon>Carnivora</taxon>
        <taxon>Caniformia</taxon>
        <taxon>Canidae</taxon>
        <taxon>Canis</taxon>
    </lineage>
</organism>
<feature type="chain" id="PRO_5004261633" evidence="7">
    <location>
        <begin position="41"/>
        <end position="239"/>
    </location>
</feature>
<feature type="binding site" evidence="6">
    <location>
        <position position="67"/>
    </location>
    <ligand>
        <name>Zn(2+)</name>
        <dbReference type="ChEBI" id="CHEBI:29105"/>
    </ligand>
</feature>
<feature type="signal peptide" evidence="7">
    <location>
        <begin position="1"/>
        <end position="40"/>
    </location>
</feature>
<evidence type="ECO:0000313" key="8">
    <source>
        <dbReference type="EMBL" id="AAV63936.1"/>
    </source>
</evidence>
<evidence type="ECO:0000256" key="7">
    <source>
        <dbReference type="SAM" id="SignalP"/>
    </source>
</evidence>
<evidence type="ECO:0000256" key="3">
    <source>
        <dbReference type="ARBA" id="ARBA00022525"/>
    </source>
</evidence>
<dbReference type="SUPFAM" id="SSF47266">
    <property type="entry name" value="4-helical cytokines"/>
    <property type="match status" value="1"/>
</dbReference>
<dbReference type="GO" id="GO:0005179">
    <property type="term" value="F:hormone activity"/>
    <property type="evidence" value="ECO:0007669"/>
    <property type="project" value="UniProtKB-KW"/>
</dbReference>
<comment type="similarity">
    <text evidence="2">Belongs to the somatotropin/prolactin family.</text>
</comment>
<evidence type="ECO:0000256" key="1">
    <source>
        <dbReference type="ARBA" id="ARBA00004613"/>
    </source>
</evidence>
<dbReference type="InterPro" id="IPR009079">
    <property type="entry name" value="4_helix_cytokine-like_core"/>
</dbReference>
<evidence type="ECO:0000256" key="5">
    <source>
        <dbReference type="ARBA" id="ARBA00023157"/>
    </source>
</evidence>
<dbReference type="PANTHER" id="PTHR11417">
    <property type="entry name" value="SOMATOTROPIN,PROLACTIN"/>
    <property type="match status" value="1"/>
</dbReference>
<comment type="subcellular location">
    <subcellularLocation>
        <location evidence="1">Secreted</location>
    </subcellularLocation>
</comment>